<evidence type="ECO:0000256" key="9">
    <source>
        <dbReference type="PROSITE-ProRule" id="PRU10141"/>
    </source>
</evidence>
<dbReference type="PROSITE" id="PS00107">
    <property type="entry name" value="PROTEIN_KINASE_ATP"/>
    <property type="match status" value="1"/>
</dbReference>
<keyword evidence="6 9" id="KW-0067">ATP-binding</keyword>
<evidence type="ECO:0000313" key="13">
    <source>
        <dbReference type="WBParaSite" id="SBAD_0000448301-mRNA-1"/>
    </source>
</evidence>
<evidence type="ECO:0000256" key="2">
    <source>
        <dbReference type="ARBA" id="ARBA00022527"/>
    </source>
</evidence>
<dbReference type="InterPro" id="IPR017441">
    <property type="entry name" value="Protein_kinase_ATP_BS"/>
</dbReference>
<dbReference type="PROSITE" id="PS50011">
    <property type="entry name" value="PROTEIN_KINASE_DOM"/>
    <property type="match status" value="1"/>
</dbReference>
<dbReference type="GO" id="GO:0005524">
    <property type="term" value="F:ATP binding"/>
    <property type="evidence" value="ECO:0007669"/>
    <property type="project" value="UniProtKB-UniRule"/>
</dbReference>
<evidence type="ECO:0000256" key="4">
    <source>
        <dbReference type="ARBA" id="ARBA00022741"/>
    </source>
</evidence>
<evidence type="ECO:0000259" key="10">
    <source>
        <dbReference type="PROSITE" id="PS50011"/>
    </source>
</evidence>
<dbReference type="Gene3D" id="3.30.200.20">
    <property type="entry name" value="Phosphorylase Kinase, domain 1"/>
    <property type="match status" value="1"/>
</dbReference>
<dbReference type="EMBL" id="UZAM01008237">
    <property type="protein sequence ID" value="VDP03935.1"/>
    <property type="molecule type" value="Genomic_DNA"/>
</dbReference>
<protein>
    <recommendedName>
        <fullName evidence="1">non-specific serine/threonine protein kinase</fullName>
        <ecNumber evidence="1">2.7.11.1</ecNumber>
    </recommendedName>
</protein>
<name>A0A183IL02_9BILA</name>
<dbReference type="EC" id="2.7.11.1" evidence="1"/>
<dbReference type="GO" id="GO:0035556">
    <property type="term" value="P:intracellular signal transduction"/>
    <property type="evidence" value="ECO:0007669"/>
    <property type="project" value="TreeGrafter"/>
</dbReference>
<evidence type="ECO:0000256" key="8">
    <source>
        <dbReference type="ARBA" id="ARBA00048679"/>
    </source>
</evidence>
<dbReference type="InterPro" id="IPR011009">
    <property type="entry name" value="Kinase-like_dom_sf"/>
</dbReference>
<dbReference type="PANTHER" id="PTHR24356:SF163">
    <property type="entry name" value="3-PHOSPHOINOSITIDE-DEPENDENT PROTEIN KINASE 1-RELATED"/>
    <property type="match status" value="1"/>
</dbReference>
<organism evidence="13">
    <name type="scientific">Soboliphyme baturini</name>
    <dbReference type="NCBI Taxonomy" id="241478"/>
    <lineage>
        <taxon>Eukaryota</taxon>
        <taxon>Metazoa</taxon>
        <taxon>Ecdysozoa</taxon>
        <taxon>Nematoda</taxon>
        <taxon>Enoplea</taxon>
        <taxon>Dorylaimia</taxon>
        <taxon>Dioctophymatida</taxon>
        <taxon>Dioctophymatoidea</taxon>
        <taxon>Soboliphymatidae</taxon>
        <taxon>Soboliphyme</taxon>
    </lineage>
</organism>
<keyword evidence="3" id="KW-0808">Transferase</keyword>
<evidence type="ECO:0000256" key="1">
    <source>
        <dbReference type="ARBA" id="ARBA00012513"/>
    </source>
</evidence>
<reference evidence="13" key="1">
    <citation type="submission" date="2016-06" db="UniProtKB">
        <authorList>
            <consortium name="WormBaseParasite"/>
        </authorList>
    </citation>
    <scope>IDENTIFICATION</scope>
</reference>
<dbReference type="Proteomes" id="UP000270296">
    <property type="component" value="Unassembled WGS sequence"/>
</dbReference>
<proteinExistence type="predicted"/>
<dbReference type="Gene3D" id="1.10.510.10">
    <property type="entry name" value="Transferase(Phosphotransferase) domain 1"/>
    <property type="match status" value="1"/>
</dbReference>
<dbReference type="Pfam" id="PF00069">
    <property type="entry name" value="Pkinase"/>
    <property type="match status" value="1"/>
</dbReference>
<dbReference type="InterPro" id="IPR000719">
    <property type="entry name" value="Prot_kinase_dom"/>
</dbReference>
<evidence type="ECO:0000256" key="6">
    <source>
        <dbReference type="ARBA" id="ARBA00022840"/>
    </source>
</evidence>
<evidence type="ECO:0000256" key="3">
    <source>
        <dbReference type="ARBA" id="ARBA00022679"/>
    </source>
</evidence>
<sequence length="167" mass="19364">MSKKATDFLFNNILGEGSFATVYAGVEIANRREVAIKVCEKRLIQSERKAVYIMNEKNIMALLNDHPHPFLVRLYCTFQDNTRLLIRFCFLIDKMRFYLDFVMSLAKNGDLLSYLKKLGSFSEPVCQFYSAELILALEHLHSLGIVHRLVATNLSFHSRLIIWDKNN</sequence>
<dbReference type="InterPro" id="IPR050236">
    <property type="entry name" value="Ser_Thr_kinase_AGC"/>
</dbReference>
<dbReference type="OrthoDB" id="347657at2759"/>
<evidence type="ECO:0000256" key="5">
    <source>
        <dbReference type="ARBA" id="ARBA00022777"/>
    </source>
</evidence>
<dbReference type="SUPFAM" id="SSF56112">
    <property type="entry name" value="Protein kinase-like (PK-like)"/>
    <property type="match status" value="1"/>
</dbReference>
<dbReference type="GO" id="GO:0004674">
    <property type="term" value="F:protein serine/threonine kinase activity"/>
    <property type="evidence" value="ECO:0007669"/>
    <property type="project" value="UniProtKB-KW"/>
</dbReference>
<gene>
    <name evidence="11" type="ORF">SBAD_LOCUS4298</name>
</gene>
<evidence type="ECO:0000313" key="12">
    <source>
        <dbReference type="Proteomes" id="UP000270296"/>
    </source>
</evidence>
<evidence type="ECO:0000256" key="7">
    <source>
        <dbReference type="ARBA" id="ARBA00047899"/>
    </source>
</evidence>
<feature type="binding site" evidence="9">
    <location>
        <position position="37"/>
    </location>
    <ligand>
        <name>ATP</name>
        <dbReference type="ChEBI" id="CHEBI:30616"/>
    </ligand>
</feature>
<dbReference type="SMART" id="SM00220">
    <property type="entry name" value="S_TKc"/>
    <property type="match status" value="1"/>
</dbReference>
<accession>A0A183IL02</accession>
<dbReference type="WBParaSite" id="SBAD_0000448301-mRNA-1">
    <property type="protein sequence ID" value="SBAD_0000448301-mRNA-1"/>
    <property type="gene ID" value="SBAD_0000448301"/>
</dbReference>
<dbReference type="AlphaFoldDB" id="A0A183IL02"/>
<feature type="domain" description="Protein kinase" evidence="10">
    <location>
        <begin position="8"/>
        <end position="167"/>
    </location>
</feature>
<keyword evidence="4 9" id="KW-0547">Nucleotide-binding</keyword>
<keyword evidence="2" id="KW-0723">Serine/threonine-protein kinase</keyword>
<dbReference type="PANTHER" id="PTHR24356">
    <property type="entry name" value="SERINE/THREONINE-PROTEIN KINASE"/>
    <property type="match status" value="1"/>
</dbReference>
<reference evidence="11 12" key="2">
    <citation type="submission" date="2018-11" db="EMBL/GenBank/DDBJ databases">
        <authorList>
            <consortium name="Pathogen Informatics"/>
        </authorList>
    </citation>
    <scope>NUCLEOTIDE SEQUENCE [LARGE SCALE GENOMIC DNA]</scope>
</reference>
<keyword evidence="5" id="KW-0418">Kinase</keyword>
<comment type="catalytic activity">
    <reaction evidence="7">
        <text>L-threonyl-[protein] + ATP = O-phospho-L-threonyl-[protein] + ADP + H(+)</text>
        <dbReference type="Rhea" id="RHEA:46608"/>
        <dbReference type="Rhea" id="RHEA-COMP:11060"/>
        <dbReference type="Rhea" id="RHEA-COMP:11605"/>
        <dbReference type="ChEBI" id="CHEBI:15378"/>
        <dbReference type="ChEBI" id="CHEBI:30013"/>
        <dbReference type="ChEBI" id="CHEBI:30616"/>
        <dbReference type="ChEBI" id="CHEBI:61977"/>
        <dbReference type="ChEBI" id="CHEBI:456216"/>
        <dbReference type="EC" id="2.7.11.1"/>
    </reaction>
</comment>
<keyword evidence="12" id="KW-1185">Reference proteome</keyword>
<comment type="catalytic activity">
    <reaction evidence="8">
        <text>L-seryl-[protein] + ATP = O-phospho-L-seryl-[protein] + ADP + H(+)</text>
        <dbReference type="Rhea" id="RHEA:17989"/>
        <dbReference type="Rhea" id="RHEA-COMP:9863"/>
        <dbReference type="Rhea" id="RHEA-COMP:11604"/>
        <dbReference type="ChEBI" id="CHEBI:15378"/>
        <dbReference type="ChEBI" id="CHEBI:29999"/>
        <dbReference type="ChEBI" id="CHEBI:30616"/>
        <dbReference type="ChEBI" id="CHEBI:83421"/>
        <dbReference type="ChEBI" id="CHEBI:456216"/>
        <dbReference type="EC" id="2.7.11.1"/>
    </reaction>
</comment>
<evidence type="ECO:0000313" key="11">
    <source>
        <dbReference type="EMBL" id="VDP03935.1"/>
    </source>
</evidence>